<evidence type="ECO:0000313" key="2">
    <source>
        <dbReference type="EMBL" id="GFH18336.1"/>
    </source>
</evidence>
<feature type="non-terminal residue" evidence="2">
    <location>
        <position position="1"/>
    </location>
</feature>
<dbReference type="Proteomes" id="UP000485058">
    <property type="component" value="Unassembled WGS sequence"/>
</dbReference>
<protein>
    <submittedName>
        <fullName evidence="2">PKD_channel domain-containing protein</fullName>
    </submittedName>
</protein>
<name>A0A699ZGY4_HAELA</name>
<feature type="transmembrane region" description="Helical" evidence="1">
    <location>
        <begin position="6"/>
        <end position="23"/>
    </location>
</feature>
<reference evidence="2 3" key="1">
    <citation type="submission" date="2020-02" db="EMBL/GenBank/DDBJ databases">
        <title>Draft genome sequence of Haematococcus lacustris strain NIES-144.</title>
        <authorList>
            <person name="Morimoto D."/>
            <person name="Nakagawa S."/>
            <person name="Yoshida T."/>
            <person name="Sawayama S."/>
        </authorList>
    </citation>
    <scope>NUCLEOTIDE SEQUENCE [LARGE SCALE GENOMIC DNA]</scope>
    <source>
        <strain evidence="2 3">NIES-144</strain>
    </source>
</reference>
<gene>
    <name evidence="2" type="ORF">HaLaN_15122</name>
</gene>
<keyword evidence="1" id="KW-1133">Transmembrane helix</keyword>
<evidence type="ECO:0000313" key="3">
    <source>
        <dbReference type="Proteomes" id="UP000485058"/>
    </source>
</evidence>
<keyword evidence="3" id="KW-1185">Reference proteome</keyword>
<organism evidence="2 3">
    <name type="scientific">Haematococcus lacustris</name>
    <name type="common">Green alga</name>
    <name type="synonym">Haematococcus pluvialis</name>
    <dbReference type="NCBI Taxonomy" id="44745"/>
    <lineage>
        <taxon>Eukaryota</taxon>
        <taxon>Viridiplantae</taxon>
        <taxon>Chlorophyta</taxon>
        <taxon>core chlorophytes</taxon>
        <taxon>Chlorophyceae</taxon>
        <taxon>CS clade</taxon>
        <taxon>Chlamydomonadales</taxon>
        <taxon>Haematococcaceae</taxon>
        <taxon>Haematococcus</taxon>
    </lineage>
</organism>
<dbReference type="AlphaFoldDB" id="A0A699ZGY4"/>
<dbReference type="EMBL" id="BLLF01001286">
    <property type="protein sequence ID" value="GFH18336.1"/>
    <property type="molecule type" value="Genomic_DNA"/>
</dbReference>
<feature type="non-terminal residue" evidence="2">
    <location>
        <position position="176"/>
    </location>
</feature>
<evidence type="ECO:0000256" key="1">
    <source>
        <dbReference type="SAM" id="Phobius"/>
    </source>
</evidence>
<keyword evidence="1" id="KW-0812">Transmembrane</keyword>
<sequence>ALRLLVPLVMMLAMLTFLLAMLLEPYCLLRLMGKDDPGVPQDLAAMWRWGLQRWGLKRAPGNRHIDYLIDECLKQAPPTLLKKLLIMAHQTQVALTATLHNHSPAAMYRSKAVRHASWLPDQPPIDVNNVTLSSLNEAVTAVSVANPADDAANLKGQHSVLPLQLIRRISAVQLQQ</sequence>
<accession>A0A699ZGY4</accession>
<keyword evidence="1" id="KW-0472">Membrane</keyword>
<comment type="caution">
    <text evidence="2">The sequence shown here is derived from an EMBL/GenBank/DDBJ whole genome shotgun (WGS) entry which is preliminary data.</text>
</comment>
<proteinExistence type="predicted"/>